<dbReference type="RefSeq" id="WP_420243508.1">
    <property type="nucleotide sequence ID" value="NZ_BOPV01000001.1"/>
</dbReference>
<evidence type="ECO:0000259" key="1">
    <source>
        <dbReference type="Pfam" id="PF01738"/>
    </source>
</evidence>
<dbReference type="Gene3D" id="3.40.50.1820">
    <property type="entry name" value="alpha/beta hydrolase"/>
    <property type="match status" value="1"/>
</dbReference>
<accession>A0A8S8XGY5</accession>
<dbReference type="AlphaFoldDB" id="A0A8S8XGY5"/>
<gene>
    <name evidence="2" type="ORF">TMPK1_26470</name>
</gene>
<keyword evidence="3" id="KW-1185">Reference proteome</keyword>
<protein>
    <submittedName>
        <fullName evidence="2">Carboxymethylenebutenolidase</fullName>
    </submittedName>
</protein>
<evidence type="ECO:0000313" key="3">
    <source>
        <dbReference type="Proteomes" id="UP000681075"/>
    </source>
</evidence>
<dbReference type="PANTHER" id="PTHR46623">
    <property type="entry name" value="CARBOXYMETHYLENEBUTENOLIDASE-RELATED"/>
    <property type="match status" value="1"/>
</dbReference>
<feature type="domain" description="Dienelactone hydrolase" evidence="1">
    <location>
        <begin position="14"/>
        <end position="217"/>
    </location>
</feature>
<name>A0A8S8XGY5_9PROT</name>
<dbReference type="PANTHER" id="PTHR46623:SF6">
    <property type="entry name" value="ALPHA_BETA-HYDROLASES SUPERFAMILY PROTEIN"/>
    <property type="match status" value="1"/>
</dbReference>
<reference evidence="2" key="1">
    <citation type="submission" date="2021-02" db="EMBL/GenBank/DDBJ databases">
        <title>Genome sequence of Rhodospirillales sp. strain TMPK1 isolated from soil.</title>
        <authorList>
            <person name="Nakai R."/>
            <person name="Kusada H."/>
            <person name="Tamaki H."/>
        </authorList>
    </citation>
    <scope>NUCLEOTIDE SEQUENCE</scope>
    <source>
        <strain evidence="2">TMPK1</strain>
    </source>
</reference>
<dbReference type="InterPro" id="IPR029058">
    <property type="entry name" value="AB_hydrolase_fold"/>
</dbReference>
<dbReference type="GO" id="GO:0016787">
    <property type="term" value="F:hydrolase activity"/>
    <property type="evidence" value="ECO:0007669"/>
    <property type="project" value="InterPro"/>
</dbReference>
<comment type="caution">
    <text evidence="2">The sequence shown here is derived from an EMBL/GenBank/DDBJ whole genome shotgun (WGS) entry which is preliminary data.</text>
</comment>
<dbReference type="EMBL" id="BOPV01000001">
    <property type="protein sequence ID" value="GIL40410.1"/>
    <property type="molecule type" value="Genomic_DNA"/>
</dbReference>
<dbReference type="InterPro" id="IPR051049">
    <property type="entry name" value="Dienelactone_hydrolase-like"/>
</dbReference>
<dbReference type="InterPro" id="IPR002925">
    <property type="entry name" value="Dienelactn_hydro"/>
</dbReference>
<organism evidence="2 3">
    <name type="scientific">Roseiterribacter gracilis</name>
    <dbReference type="NCBI Taxonomy" id="2812848"/>
    <lineage>
        <taxon>Bacteria</taxon>
        <taxon>Pseudomonadati</taxon>
        <taxon>Pseudomonadota</taxon>
        <taxon>Alphaproteobacteria</taxon>
        <taxon>Rhodospirillales</taxon>
        <taxon>Roseiterribacteraceae</taxon>
        <taxon>Roseiterribacter</taxon>
    </lineage>
</organism>
<dbReference type="Pfam" id="PF01738">
    <property type="entry name" value="DLH"/>
    <property type="match status" value="1"/>
</dbReference>
<evidence type="ECO:0000313" key="2">
    <source>
        <dbReference type="EMBL" id="GIL40410.1"/>
    </source>
</evidence>
<sequence length="220" mass="23544">MTKQTLTADDGHKFAAYRADPAGTARGTLVVLQEIFGVNAHIRRVCDGFAADGYIAIAPALFDRAERDVELGYDQAGFAKGRELVGAVGLDGAARDIGATIASCTGRIGVVGYCWGGGLAWLAAARFPNVHAAVGYYGRLIATNLLGEMPRAATILHYGEHDPHIPMSDVDKVRSAHPEMSIFTYDAGHGFNCEDRADFNPKAASLARARTLDFFRDKIG</sequence>
<dbReference type="SUPFAM" id="SSF53474">
    <property type="entry name" value="alpha/beta-Hydrolases"/>
    <property type="match status" value="1"/>
</dbReference>
<proteinExistence type="predicted"/>
<dbReference type="Proteomes" id="UP000681075">
    <property type="component" value="Unassembled WGS sequence"/>
</dbReference>